<comment type="caution">
    <text evidence="5">The sequence shown here is derived from an EMBL/GenBank/DDBJ whole genome shotgun (WGS) entry which is preliminary data.</text>
</comment>
<proteinExistence type="inferred from homology"/>
<sequence>MASDRNDNLPPPSFAPRSGRRRPDAADAEIIGSQPAPVEQTRVMPVSPVPGAPKRTGGPRHPDQRTGSPAASRPATRPAQGGRPPQGPRGAGPGGPGSDEPPVGGKPKRRKGRIIAITAIVVVVLLLAWPIGLGIWANGQIQHVDALSSTADEGDGATTYLLAGSDSREETDPDSPILGARTDTILLLTVPKSGTTSLISIPRDTYVDIPDHGPGKINAAFSYGGPPLLVQTVEALTGSKVDAYVEIGFGGVKEVVDAVGGVRLCLDYDVDDKKSKLKWKKGCHTVGGKKALAFSRMRYADPKGDIGRAERQRQVIAAITKEVRDTSLLFNPGQQVSLIKAGTGAIVTDESANIFTLGRLALAFRDANGDDGVTGTPPIKSLDYRPGGVGSTVLLDPDETPGFFENVRLGKLPPGEVGGLE</sequence>
<dbReference type="RefSeq" id="WP_246045958.1">
    <property type="nucleotide sequence ID" value="NZ_BAAASV010000002.1"/>
</dbReference>
<evidence type="ECO:0000259" key="4">
    <source>
        <dbReference type="Pfam" id="PF03816"/>
    </source>
</evidence>
<evidence type="ECO:0000256" key="1">
    <source>
        <dbReference type="ARBA" id="ARBA00006068"/>
    </source>
</evidence>
<dbReference type="PANTHER" id="PTHR33392:SF6">
    <property type="entry name" value="POLYISOPRENYL-TEICHOIC ACID--PEPTIDOGLYCAN TEICHOIC ACID TRANSFERASE TAGU"/>
    <property type="match status" value="1"/>
</dbReference>
<dbReference type="Gene3D" id="3.40.630.190">
    <property type="entry name" value="LCP protein"/>
    <property type="match status" value="1"/>
</dbReference>
<reference evidence="5 6" key="1">
    <citation type="submission" date="2019-06" db="EMBL/GenBank/DDBJ databases">
        <title>Sequencing the genomes of 1000 actinobacteria strains.</title>
        <authorList>
            <person name="Klenk H.-P."/>
        </authorList>
    </citation>
    <scope>NUCLEOTIDE SEQUENCE [LARGE SCALE GENOMIC DNA]</scope>
    <source>
        <strain evidence="5 6">DSM 4813</strain>
    </source>
</reference>
<evidence type="ECO:0000256" key="3">
    <source>
        <dbReference type="SAM" id="Phobius"/>
    </source>
</evidence>
<organism evidence="5 6">
    <name type="scientific">Rarobacter faecitabidus</name>
    <dbReference type="NCBI Taxonomy" id="13243"/>
    <lineage>
        <taxon>Bacteria</taxon>
        <taxon>Bacillati</taxon>
        <taxon>Actinomycetota</taxon>
        <taxon>Actinomycetes</taxon>
        <taxon>Micrococcales</taxon>
        <taxon>Rarobacteraceae</taxon>
        <taxon>Rarobacter</taxon>
    </lineage>
</organism>
<dbReference type="Pfam" id="PF03816">
    <property type="entry name" value="LytR_cpsA_psr"/>
    <property type="match status" value="1"/>
</dbReference>
<evidence type="ECO:0000313" key="6">
    <source>
        <dbReference type="Proteomes" id="UP000315389"/>
    </source>
</evidence>
<feature type="compositionally biased region" description="Low complexity" evidence="2">
    <location>
        <begin position="68"/>
        <end position="83"/>
    </location>
</feature>
<dbReference type="InterPro" id="IPR050922">
    <property type="entry name" value="LytR/CpsA/Psr_CW_biosynth"/>
</dbReference>
<keyword evidence="3" id="KW-0812">Transmembrane</keyword>
<keyword evidence="3" id="KW-1133">Transmembrane helix</keyword>
<keyword evidence="3" id="KW-0472">Membrane</keyword>
<dbReference type="EMBL" id="VFOS01000001">
    <property type="protein sequence ID" value="TQL63871.1"/>
    <property type="molecule type" value="Genomic_DNA"/>
</dbReference>
<name>A0A542ZU39_RARFA</name>
<dbReference type="Proteomes" id="UP000315389">
    <property type="component" value="Unassembled WGS sequence"/>
</dbReference>
<dbReference type="PANTHER" id="PTHR33392">
    <property type="entry name" value="POLYISOPRENYL-TEICHOIC ACID--PEPTIDOGLYCAN TEICHOIC ACID TRANSFERASE TAGU"/>
    <property type="match status" value="1"/>
</dbReference>
<accession>A0A542ZU39</accession>
<comment type="similarity">
    <text evidence="1">Belongs to the LytR/CpsA/Psr (LCP) family.</text>
</comment>
<evidence type="ECO:0000313" key="5">
    <source>
        <dbReference type="EMBL" id="TQL63871.1"/>
    </source>
</evidence>
<keyword evidence="6" id="KW-1185">Reference proteome</keyword>
<protein>
    <submittedName>
        <fullName evidence="5">LytR family transcriptional attenuator</fullName>
    </submittedName>
</protein>
<evidence type="ECO:0000256" key="2">
    <source>
        <dbReference type="SAM" id="MobiDB-lite"/>
    </source>
</evidence>
<dbReference type="AlphaFoldDB" id="A0A542ZU39"/>
<feature type="region of interest" description="Disordered" evidence="2">
    <location>
        <begin position="1"/>
        <end position="109"/>
    </location>
</feature>
<feature type="domain" description="Cell envelope-related transcriptional attenuator" evidence="4">
    <location>
        <begin position="181"/>
        <end position="323"/>
    </location>
</feature>
<dbReference type="InterPro" id="IPR004474">
    <property type="entry name" value="LytR_CpsA_psr"/>
</dbReference>
<feature type="transmembrane region" description="Helical" evidence="3">
    <location>
        <begin position="114"/>
        <end position="137"/>
    </location>
</feature>
<dbReference type="NCBIfam" id="TIGR00350">
    <property type="entry name" value="lytR_cpsA_psr"/>
    <property type="match status" value="1"/>
</dbReference>
<gene>
    <name evidence="5" type="ORF">FB461_0350</name>
</gene>